<dbReference type="PANTHER" id="PTHR35371">
    <property type="entry name" value="INNER MEMBRANE PROTEIN"/>
    <property type="match status" value="1"/>
</dbReference>
<dbReference type="AlphaFoldDB" id="A0AAJ0CBK0"/>
<dbReference type="SUPFAM" id="SSF161084">
    <property type="entry name" value="MAPEG domain-like"/>
    <property type="match status" value="1"/>
</dbReference>
<dbReference type="Proteomes" id="UP001251528">
    <property type="component" value="Unassembled WGS sequence"/>
</dbReference>
<dbReference type="Pfam" id="PF01124">
    <property type="entry name" value="MAPEG"/>
    <property type="match status" value="1"/>
</dbReference>
<dbReference type="GO" id="GO:0016020">
    <property type="term" value="C:membrane"/>
    <property type="evidence" value="ECO:0007669"/>
    <property type="project" value="UniProtKB-SubCell"/>
</dbReference>
<dbReference type="EMBL" id="JASWJB010000492">
    <property type="protein sequence ID" value="KAK2590079.1"/>
    <property type="molecule type" value="Genomic_DNA"/>
</dbReference>
<dbReference type="Gene3D" id="1.20.120.550">
    <property type="entry name" value="Membrane associated eicosanoid/glutathione metabolism-like domain"/>
    <property type="match status" value="1"/>
</dbReference>
<keyword evidence="3" id="KW-1133">Transmembrane helix</keyword>
<name>A0AAJ0CBK0_9HYPO</name>
<keyword evidence="6" id="KW-1185">Reference proteome</keyword>
<keyword evidence="2" id="KW-0812">Transmembrane</keyword>
<evidence type="ECO:0000256" key="2">
    <source>
        <dbReference type="ARBA" id="ARBA00022692"/>
    </source>
</evidence>
<evidence type="ECO:0000256" key="1">
    <source>
        <dbReference type="ARBA" id="ARBA00004370"/>
    </source>
</evidence>
<dbReference type="InterPro" id="IPR001129">
    <property type="entry name" value="Membr-assoc_MAPEG"/>
</dbReference>
<proteinExistence type="predicted"/>
<evidence type="ECO:0000256" key="4">
    <source>
        <dbReference type="ARBA" id="ARBA00023136"/>
    </source>
</evidence>
<gene>
    <name evidence="5" type="ORF">QQS21_012240</name>
</gene>
<protein>
    <recommendedName>
        <fullName evidence="7">Membrane-associated, eicosanoid/glutathione metabolism (MAPEG) protein</fullName>
    </recommendedName>
</protein>
<comment type="subcellular location">
    <subcellularLocation>
        <location evidence="1">Membrane</location>
    </subcellularLocation>
</comment>
<evidence type="ECO:0000313" key="5">
    <source>
        <dbReference type="EMBL" id="KAK2590079.1"/>
    </source>
</evidence>
<comment type="caution">
    <text evidence="5">The sequence shown here is derived from an EMBL/GenBank/DDBJ whole genome shotgun (WGS) entry which is preliminary data.</text>
</comment>
<sequence>MSSLASILGFKSGSETRDMIAEYIIINALWAYNLSSARALKVFYKLDNNVSPRADLEKFGPRAVLEGKVTQAQLDMLKRNEAAHANSMEHFPVFATALVLAKVARLPAADINFAAFAYTVLRIAYFGNYVFSTTFSWAALRPFLWMGSNIVCLRLIWHAGKVYNSAVQH</sequence>
<evidence type="ECO:0000256" key="3">
    <source>
        <dbReference type="ARBA" id="ARBA00022989"/>
    </source>
</evidence>
<dbReference type="PANTHER" id="PTHR35371:SF2">
    <property type="entry name" value="MAPEG FAMILY PROTEIN"/>
    <property type="match status" value="1"/>
</dbReference>
<organism evidence="5 6">
    <name type="scientific">Conoideocrella luteorostrata</name>
    <dbReference type="NCBI Taxonomy" id="1105319"/>
    <lineage>
        <taxon>Eukaryota</taxon>
        <taxon>Fungi</taxon>
        <taxon>Dikarya</taxon>
        <taxon>Ascomycota</taxon>
        <taxon>Pezizomycotina</taxon>
        <taxon>Sordariomycetes</taxon>
        <taxon>Hypocreomycetidae</taxon>
        <taxon>Hypocreales</taxon>
        <taxon>Clavicipitaceae</taxon>
        <taxon>Conoideocrella</taxon>
    </lineage>
</organism>
<reference evidence="5" key="1">
    <citation type="submission" date="2023-06" db="EMBL/GenBank/DDBJ databases">
        <title>Conoideocrella luteorostrata (Hypocreales: Clavicipitaceae), a potential biocontrol fungus for elongate hemlock scale in United States Christmas tree production areas.</title>
        <authorList>
            <person name="Barrett H."/>
            <person name="Lovett B."/>
            <person name="Macias A.M."/>
            <person name="Stajich J.E."/>
            <person name="Kasson M.T."/>
        </authorList>
    </citation>
    <scope>NUCLEOTIDE SEQUENCE</scope>
    <source>
        <strain evidence="5">ARSEF 14590</strain>
    </source>
</reference>
<dbReference type="InterPro" id="IPR023352">
    <property type="entry name" value="MAPEG-like_dom_sf"/>
</dbReference>
<keyword evidence="4" id="KW-0472">Membrane</keyword>
<accession>A0AAJ0CBK0</accession>
<evidence type="ECO:0000313" key="6">
    <source>
        <dbReference type="Proteomes" id="UP001251528"/>
    </source>
</evidence>
<evidence type="ECO:0008006" key="7">
    <source>
        <dbReference type="Google" id="ProtNLM"/>
    </source>
</evidence>